<name>A0A1B6KIJ4_9HEMI</name>
<feature type="non-terminal residue" evidence="2">
    <location>
        <position position="1"/>
    </location>
</feature>
<feature type="compositionally biased region" description="Basic and acidic residues" evidence="1">
    <location>
        <begin position="77"/>
        <end position="88"/>
    </location>
</feature>
<gene>
    <name evidence="2" type="ORF">g.34289</name>
</gene>
<dbReference type="AlphaFoldDB" id="A0A1B6KIJ4"/>
<reference evidence="2" key="1">
    <citation type="submission" date="2015-11" db="EMBL/GenBank/DDBJ databases">
        <title>De novo transcriptome assembly of four potential Pierce s Disease insect vectors from Arizona vineyards.</title>
        <authorList>
            <person name="Tassone E.E."/>
        </authorList>
    </citation>
    <scope>NUCLEOTIDE SEQUENCE</scope>
</reference>
<sequence length="216" mass="22945">QTGNQNQEQHAVGNPTADVSTQTGNQNQGEERMEQPSGNLPTTTLLQPESLQSTNEQGTHTEARASNITASATNDPDNIHASKEEGKPVESITANTSPSAVGGDGTDTNKEEQVLEHLTANISASLAKDLESVNGQNKVALREAVVNVAPQLEKLANLTSPEEAAQAVMDKLAIDPPTEDDHNGLAARSGGIRNNLAFLMRSAIFTINKHRHTREG</sequence>
<protein>
    <submittedName>
        <fullName evidence="2">Uncharacterized protein</fullName>
    </submittedName>
</protein>
<evidence type="ECO:0000256" key="1">
    <source>
        <dbReference type="SAM" id="MobiDB-lite"/>
    </source>
</evidence>
<proteinExistence type="predicted"/>
<feature type="compositionally biased region" description="Polar residues" evidence="1">
    <location>
        <begin position="36"/>
        <end position="76"/>
    </location>
</feature>
<accession>A0A1B6KIJ4</accession>
<evidence type="ECO:0000313" key="2">
    <source>
        <dbReference type="EMBL" id="JAT11277.1"/>
    </source>
</evidence>
<dbReference type="EMBL" id="GEBQ01028700">
    <property type="protein sequence ID" value="JAT11277.1"/>
    <property type="molecule type" value="Transcribed_RNA"/>
</dbReference>
<feature type="region of interest" description="Disordered" evidence="1">
    <location>
        <begin position="1"/>
        <end position="108"/>
    </location>
</feature>
<feature type="compositionally biased region" description="Polar residues" evidence="1">
    <location>
        <begin position="17"/>
        <end position="28"/>
    </location>
</feature>
<organism evidence="2">
    <name type="scientific">Graphocephala atropunctata</name>
    <dbReference type="NCBI Taxonomy" id="36148"/>
    <lineage>
        <taxon>Eukaryota</taxon>
        <taxon>Metazoa</taxon>
        <taxon>Ecdysozoa</taxon>
        <taxon>Arthropoda</taxon>
        <taxon>Hexapoda</taxon>
        <taxon>Insecta</taxon>
        <taxon>Pterygota</taxon>
        <taxon>Neoptera</taxon>
        <taxon>Paraneoptera</taxon>
        <taxon>Hemiptera</taxon>
        <taxon>Auchenorrhyncha</taxon>
        <taxon>Membracoidea</taxon>
        <taxon>Cicadellidae</taxon>
        <taxon>Cicadellinae</taxon>
        <taxon>Cicadellini</taxon>
        <taxon>Graphocephala</taxon>
    </lineage>
</organism>